<accession>A0AAQ3W7S4</accession>
<dbReference type="Proteomes" id="UP000194948">
    <property type="component" value="Chromosome"/>
</dbReference>
<keyword evidence="1" id="KW-1133">Transmembrane helix</keyword>
<protein>
    <recommendedName>
        <fullName evidence="4">DUF1310 family protein</fullName>
    </recommendedName>
</protein>
<organism evidence="2 3">
    <name type="scientific">Candidatus Enterococcus palustris</name>
    <dbReference type="NCBI Taxonomy" id="1834189"/>
    <lineage>
        <taxon>Bacteria</taxon>
        <taxon>Bacillati</taxon>
        <taxon>Bacillota</taxon>
        <taxon>Bacilli</taxon>
        <taxon>Lactobacillales</taxon>
        <taxon>Enterococcaceae</taxon>
        <taxon>Enterococcus</taxon>
    </lineage>
</organism>
<evidence type="ECO:0000313" key="2">
    <source>
        <dbReference type="EMBL" id="WYK00227.1"/>
    </source>
</evidence>
<evidence type="ECO:0008006" key="4">
    <source>
        <dbReference type="Google" id="ProtNLM"/>
    </source>
</evidence>
<gene>
    <name evidence="2" type="ORF">A5821_001321</name>
</gene>
<evidence type="ECO:0000313" key="3">
    <source>
        <dbReference type="Proteomes" id="UP000194948"/>
    </source>
</evidence>
<dbReference type="AlphaFoldDB" id="A0AAQ3W7S4"/>
<name>A0AAQ3W7S4_9ENTE</name>
<keyword evidence="1" id="KW-0812">Transmembrane</keyword>
<dbReference type="Gene3D" id="3.10.450.130">
    <property type="entry name" value="folded 79 residue fragment of lin0334 like domains"/>
    <property type="match status" value="1"/>
</dbReference>
<feature type="transmembrane region" description="Helical" evidence="1">
    <location>
        <begin position="6"/>
        <end position="29"/>
    </location>
</feature>
<keyword evidence="3" id="KW-1185">Reference proteome</keyword>
<dbReference type="EMBL" id="CP147244">
    <property type="protein sequence ID" value="WYK00227.1"/>
    <property type="molecule type" value="Genomic_DNA"/>
</dbReference>
<dbReference type="RefSeq" id="WP_086313784.1">
    <property type="nucleotide sequence ID" value="NZ_CP147244.1"/>
</dbReference>
<dbReference type="Pfam" id="PF07006">
    <property type="entry name" value="DUF1310"/>
    <property type="match status" value="1"/>
</dbReference>
<reference evidence="2 3" key="2">
    <citation type="submission" date="2024-03" db="EMBL/GenBank/DDBJ databases">
        <title>The Genome Sequence of Enterococcus sp. DIV0205d.</title>
        <authorList>
            <consortium name="The Broad Institute Genomics Platform"/>
            <consortium name="The Broad Institute Microbial Omics Core"/>
            <consortium name="The Broad Institute Genomic Center for Infectious Diseases"/>
            <person name="Earl A."/>
            <person name="Manson A."/>
            <person name="Gilmore M."/>
            <person name="Schwartman J."/>
            <person name="Shea T."/>
            <person name="Abouelleil A."/>
            <person name="Cao P."/>
            <person name="Chapman S."/>
            <person name="Cusick C."/>
            <person name="Young S."/>
            <person name="Neafsey D."/>
            <person name="Nusbaum C."/>
            <person name="Birren B."/>
        </authorList>
    </citation>
    <scope>NUCLEOTIDE SEQUENCE [LARGE SCALE GENOMIC DNA]</scope>
    <source>
        <strain evidence="2 3">7F3_DIV0205</strain>
    </source>
</reference>
<proteinExistence type="predicted"/>
<keyword evidence="1" id="KW-0472">Membrane</keyword>
<dbReference type="InterPro" id="IPR010738">
    <property type="entry name" value="DUF1310"/>
</dbReference>
<reference evidence="3" key="1">
    <citation type="submission" date="2017-05" db="EMBL/GenBank/DDBJ databases">
        <title>The Genome Sequence of EEnterococcus faecalis 9F2_4866.</title>
        <authorList>
            <consortium name="The Broad Institute Genomics Platform"/>
            <consortium name="The Broad Institute Genomic Center for Infectious Diseases"/>
            <person name="Earl A."/>
            <person name="Manson A."/>
            <person name="Schwartman J."/>
            <person name="Gilmore M."/>
            <person name="Abouelleil A."/>
            <person name="Cao P."/>
            <person name="Chapman S."/>
            <person name="Cusick C."/>
            <person name="Shea T."/>
            <person name="Young S."/>
            <person name="Neafsey D."/>
            <person name="Nusbaum C."/>
            <person name="Birren B."/>
        </authorList>
    </citation>
    <scope>NUCLEOTIDE SEQUENCE [LARGE SCALE GENOMIC DNA]</scope>
    <source>
        <strain evidence="3">7F3_DIV0205</strain>
    </source>
</reference>
<evidence type="ECO:0000256" key="1">
    <source>
        <dbReference type="SAM" id="Phobius"/>
    </source>
</evidence>
<sequence>MKSKQLKYLVVVIVTIMVIGIGIGGKIYMDRKTLKDEMLKIVTDNKDIVEKELKAQDTSNRIHKIDIDYSTIKHNPMGGIMFEGYINGEKKLAFSTGLNKYVMSETGEYSDVQSTGVDITKELDHYLSGGRLNDR</sequence>